<dbReference type="PROSITE" id="PS51257">
    <property type="entry name" value="PROKAR_LIPOPROTEIN"/>
    <property type="match status" value="1"/>
</dbReference>
<dbReference type="InterPro" id="IPR058780">
    <property type="entry name" value="YhfM-like_dom"/>
</dbReference>
<protein>
    <recommendedName>
        <fullName evidence="1">YhfM-like domain-containing protein</fullName>
    </recommendedName>
</protein>
<dbReference type="AlphaFoldDB" id="A0AAE3IUJ5"/>
<comment type="caution">
    <text evidence="2">The sequence shown here is derived from an EMBL/GenBank/DDBJ whole genome shotgun (WGS) entry which is preliminary data.</text>
</comment>
<gene>
    <name evidence="2" type="ORF">OEV98_15040</name>
</gene>
<evidence type="ECO:0000313" key="3">
    <source>
        <dbReference type="Proteomes" id="UP001209318"/>
    </source>
</evidence>
<feature type="domain" description="YhfM-like" evidence="1">
    <location>
        <begin position="43"/>
        <end position="140"/>
    </location>
</feature>
<organism evidence="2 3">
    <name type="scientific">Perspicuibacillus lycopersici</name>
    <dbReference type="NCBI Taxonomy" id="1325689"/>
    <lineage>
        <taxon>Bacteria</taxon>
        <taxon>Bacillati</taxon>
        <taxon>Bacillota</taxon>
        <taxon>Bacilli</taxon>
        <taxon>Bacillales</taxon>
        <taxon>Bacillaceae</taxon>
        <taxon>Perspicuibacillus</taxon>
    </lineage>
</organism>
<dbReference type="EMBL" id="JAOUSF010000005">
    <property type="protein sequence ID" value="MCU9614858.1"/>
    <property type="molecule type" value="Genomic_DNA"/>
</dbReference>
<dbReference type="Pfam" id="PF26353">
    <property type="entry name" value="YhfM"/>
    <property type="match status" value="1"/>
</dbReference>
<proteinExistence type="predicted"/>
<sequence length="144" mass="16025">MKYYFAVLFFIGILFITGCSTDNQMVLLEEEISSIDVAISNGAGEMNEDIMHTFNDSESILLFETAITSAKRGESNVVSTKPDYDVVVNYRNGSPSHAIHIWLGEKNEKSTLMYMVDYATGEGQTYVSTLTSTNQLRDLILTGE</sequence>
<evidence type="ECO:0000259" key="1">
    <source>
        <dbReference type="Pfam" id="PF26353"/>
    </source>
</evidence>
<dbReference type="RefSeq" id="WP_263074179.1">
    <property type="nucleotide sequence ID" value="NZ_JAOUSF010000005.1"/>
</dbReference>
<keyword evidence="3" id="KW-1185">Reference proteome</keyword>
<dbReference type="Proteomes" id="UP001209318">
    <property type="component" value="Unassembled WGS sequence"/>
</dbReference>
<evidence type="ECO:0000313" key="2">
    <source>
        <dbReference type="EMBL" id="MCU9614858.1"/>
    </source>
</evidence>
<reference evidence="2" key="1">
    <citation type="submission" date="2022-10" db="EMBL/GenBank/DDBJ databases">
        <title>Description of Fervidibacillus gen. nov. in the family Fervidibacillaceae fam. nov. with two species, Fervidibacillus albus sp. nov., and Fervidibacillus halotolerans sp. nov., isolated from tidal flat sediments.</title>
        <authorList>
            <person name="Kwon K.K."/>
            <person name="Yang S.-H."/>
        </authorList>
    </citation>
    <scope>NUCLEOTIDE SEQUENCE</scope>
    <source>
        <strain evidence="2">JCM 19140</strain>
    </source>
</reference>
<name>A0AAE3IUJ5_9BACI</name>
<accession>A0AAE3IUJ5</accession>